<keyword evidence="2" id="KW-1185">Reference proteome</keyword>
<organism evidence="1 2">
    <name type="scientific">Dunaliella salina</name>
    <name type="common">Green alga</name>
    <name type="synonym">Protococcus salinus</name>
    <dbReference type="NCBI Taxonomy" id="3046"/>
    <lineage>
        <taxon>Eukaryota</taxon>
        <taxon>Viridiplantae</taxon>
        <taxon>Chlorophyta</taxon>
        <taxon>core chlorophytes</taxon>
        <taxon>Chlorophyceae</taxon>
        <taxon>CS clade</taxon>
        <taxon>Chlamydomonadales</taxon>
        <taxon>Dunaliellaceae</taxon>
        <taxon>Dunaliella</taxon>
    </lineage>
</organism>
<feature type="non-terminal residue" evidence="1">
    <location>
        <position position="1"/>
    </location>
</feature>
<dbReference type="EMBL" id="MU074051">
    <property type="protein sequence ID" value="KAF5825285.1"/>
    <property type="molecule type" value="Genomic_DNA"/>
</dbReference>
<comment type="caution">
    <text evidence="1">The sequence shown here is derived from an EMBL/GenBank/DDBJ whole genome shotgun (WGS) entry which is preliminary data.</text>
</comment>
<evidence type="ECO:0000313" key="2">
    <source>
        <dbReference type="Proteomes" id="UP000815325"/>
    </source>
</evidence>
<gene>
    <name evidence="1" type="ORF">DUNSADRAFT_12192</name>
</gene>
<feature type="non-terminal residue" evidence="1">
    <location>
        <position position="79"/>
    </location>
</feature>
<dbReference type="Gene3D" id="2.60.40.420">
    <property type="entry name" value="Cupredoxins - blue copper proteins"/>
    <property type="match status" value="1"/>
</dbReference>
<reference evidence="1" key="1">
    <citation type="submission" date="2017-08" db="EMBL/GenBank/DDBJ databases">
        <authorList>
            <person name="Polle J.E."/>
            <person name="Barry K."/>
            <person name="Cushman J."/>
            <person name="Schmutz J."/>
            <person name="Tran D."/>
            <person name="Hathwaick L.T."/>
            <person name="Yim W.C."/>
            <person name="Jenkins J."/>
            <person name="Mckie-Krisberg Z.M."/>
            <person name="Prochnik S."/>
            <person name="Lindquist E."/>
            <person name="Dockter R.B."/>
            <person name="Adam C."/>
            <person name="Molina H."/>
            <person name="Bunkerborg J."/>
            <person name="Jin E."/>
            <person name="Buchheim M."/>
            <person name="Magnuson J."/>
        </authorList>
    </citation>
    <scope>NUCLEOTIDE SEQUENCE</scope>
    <source>
        <strain evidence="1">CCAP 19/18</strain>
    </source>
</reference>
<protein>
    <submittedName>
        <fullName evidence="1">Uncharacterized protein</fullName>
    </submittedName>
</protein>
<name>A0ABQ7FRH4_DUNSA</name>
<dbReference type="InterPro" id="IPR008972">
    <property type="entry name" value="Cupredoxin"/>
</dbReference>
<accession>A0ABQ7FRH4</accession>
<proteinExistence type="predicted"/>
<evidence type="ECO:0000313" key="1">
    <source>
        <dbReference type="EMBL" id="KAF5825285.1"/>
    </source>
</evidence>
<dbReference type="Proteomes" id="UP000815325">
    <property type="component" value="Unassembled WGS sequence"/>
</dbReference>
<dbReference type="SUPFAM" id="SSF49503">
    <property type="entry name" value="Cupredoxins"/>
    <property type="match status" value="1"/>
</dbReference>
<sequence>VIDETSSFLAKHNVEQRLSSKSLEKWMEDELFLESQLKHALNGWMYCNMPKLNLETNTKYRFHIMGLGSEVDLHSPYLL</sequence>